<name>A0A3M7QG56_BRAPC</name>
<protein>
    <submittedName>
        <fullName evidence="2">Uncharacterized protein</fullName>
    </submittedName>
</protein>
<accession>A0A3M7QG56</accession>
<keyword evidence="1" id="KW-1133">Transmembrane helix</keyword>
<keyword evidence="1" id="KW-0812">Transmembrane</keyword>
<comment type="caution">
    <text evidence="2">The sequence shown here is derived from an EMBL/GenBank/DDBJ whole genome shotgun (WGS) entry which is preliminary data.</text>
</comment>
<evidence type="ECO:0000313" key="3">
    <source>
        <dbReference type="Proteomes" id="UP000276133"/>
    </source>
</evidence>
<keyword evidence="1" id="KW-0472">Membrane</keyword>
<dbReference type="Proteomes" id="UP000276133">
    <property type="component" value="Unassembled WGS sequence"/>
</dbReference>
<keyword evidence="3" id="KW-1185">Reference proteome</keyword>
<organism evidence="2 3">
    <name type="scientific">Brachionus plicatilis</name>
    <name type="common">Marine rotifer</name>
    <name type="synonym">Brachionus muelleri</name>
    <dbReference type="NCBI Taxonomy" id="10195"/>
    <lineage>
        <taxon>Eukaryota</taxon>
        <taxon>Metazoa</taxon>
        <taxon>Spiralia</taxon>
        <taxon>Gnathifera</taxon>
        <taxon>Rotifera</taxon>
        <taxon>Eurotatoria</taxon>
        <taxon>Monogononta</taxon>
        <taxon>Pseudotrocha</taxon>
        <taxon>Ploima</taxon>
        <taxon>Brachionidae</taxon>
        <taxon>Brachionus</taxon>
    </lineage>
</organism>
<feature type="transmembrane region" description="Helical" evidence="1">
    <location>
        <begin position="7"/>
        <end position="31"/>
    </location>
</feature>
<evidence type="ECO:0000256" key="1">
    <source>
        <dbReference type="SAM" id="Phobius"/>
    </source>
</evidence>
<proteinExistence type="predicted"/>
<gene>
    <name evidence="2" type="ORF">BpHYR1_040236</name>
</gene>
<sequence>MVQMVCLYLMIIQLRVLLLILLYLMNHWVIISNYNLSEPDYSNNWYINLNNPAATKAIFGLDNNHRCPSLFSFI</sequence>
<reference evidence="2 3" key="1">
    <citation type="journal article" date="2018" name="Sci. Rep.">
        <title>Genomic signatures of local adaptation to the degree of environmental predictability in rotifers.</title>
        <authorList>
            <person name="Franch-Gras L."/>
            <person name="Hahn C."/>
            <person name="Garcia-Roger E.M."/>
            <person name="Carmona M.J."/>
            <person name="Serra M."/>
            <person name="Gomez A."/>
        </authorList>
    </citation>
    <scope>NUCLEOTIDE SEQUENCE [LARGE SCALE GENOMIC DNA]</scope>
    <source>
        <strain evidence="2">HYR1</strain>
    </source>
</reference>
<dbReference type="EMBL" id="REGN01006287">
    <property type="protein sequence ID" value="RNA10144.1"/>
    <property type="molecule type" value="Genomic_DNA"/>
</dbReference>
<evidence type="ECO:0000313" key="2">
    <source>
        <dbReference type="EMBL" id="RNA10144.1"/>
    </source>
</evidence>
<dbReference type="AlphaFoldDB" id="A0A3M7QG56"/>